<dbReference type="PANTHER" id="PTHR32086:SF0">
    <property type="entry name" value="FANCONI ANEMIA GROUP D2 PROTEIN"/>
    <property type="match status" value="1"/>
</dbReference>
<reference evidence="7" key="1">
    <citation type="submission" date="2025-08" db="UniProtKB">
        <authorList>
            <consortium name="RefSeq"/>
        </authorList>
    </citation>
    <scope>IDENTIFICATION</scope>
    <source>
        <tissue evidence="7">Gonads</tissue>
    </source>
</reference>
<dbReference type="InParanoid" id="A0A6J2YQ25"/>
<comment type="subcellular location">
    <subcellularLocation>
        <location evidence="1">Nucleus</location>
    </subcellularLocation>
</comment>
<dbReference type="RefSeq" id="XP_030765389.1">
    <property type="nucleotide sequence ID" value="XM_030909529.1"/>
</dbReference>
<evidence type="ECO:0000256" key="3">
    <source>
        <dbReference type="ARBA" id="ARBA00022843"/>
    </source>
</evidence>
<evidence type="ECO:0000256" key="2">
    <source>
        <dbReference type="ARBA" id="ARBA00022499"/>
    </source>
</evidence>
<dbReference type="PANTHER" id="PTHR32086">
    <property type="entry name" value="FANCONI ANEMIA GROUP D2 PROTEIN"/>
    <property type="match status" value="1"/>
</dbReference>
<keyword evidence="3" id="KW-0832">Ubl conjugation</keyword>
<dbReference type="GO" id="GO:1990918">
    <property type="term" value="P:double-strand break repair involved in meiotic recombination"/>
    <property type="evidence" value="ECO:0007669"/>
    <property type="project" value="TreeGrafter"/>
</dbReference>
<dbReference type="GO" id="GO:0000793">
    <property type="term" value="C:condensed chromosome"/>
    <property type="evidence" value="ECO:0007669"/>
    <property type="project" value="TreeGrafter"/>
</dbReference>
<keyword evidence="2" id="KW-1017">Isopeptide bond</keyword>
<keyword evidence="4" id="KW-0539">Nucleus</keyword>
<dbReference type="GO" id="GO:0070182">
    <property type="term" value="F:DNA polymerase binding"/>
    <property type="evidence" value="ECO:0007669"/>
    <property type="project" value="TreeGrafter"/>
</dbReference>
<dbReference type="GeneID" id="115889510"/>
<evidence type="ECO:0000256" key="5">
    <source>
        <dbReference type="ARBA" id="ARBA00093456"/>
    </source>
</evidence>
<dbReference type="Proteomes" id="UP000504635">
    <property type="component" value="Unplaced"/>
</dbReference>
<proteinExistence type="inferred from homology"/>
<comment type="similarity">
    <text evidence="5">Belongs to the Fanconi anemia protein FANCD2 family.</text>
</comment>
<gene>
    <name evidence="7" type="primary">LOC115889510</name>
</gene>
<dbReference type="GO" id="GO:0005634">
    <property type="term" value="C:nucleus"/>
    <property type="evidence" value="ECO:0007669"/>
    <property type="project" value="UniProtKB-SubCell"/>
</dbReference>
<dbReference type="KEGG" id="soy:115889510"/>
<dbReference type="GO" id="GO:0031573">
    <property type="term" value="P:mitotic intra-S DNA damage checkpoint signaling"/>
    <property type="evidence" value="ECO:0007669"/>
    <property type="project" value="TreeGrafter"/>
</dbReference>
<protein>
    <submittedName>
        <fullName evidence="7">Fanconi anemia group D2 protein homolog</fullName>
    </submittedName>
</protein>
<accession>A0A6J2YQ25</accession>
<organism evidence="6 7">
    <name type="scientific">Sitophilus oryzae</name>
    <name type="common">Rice weevil</name>
    <name type="synonym">Curculio oryzae</name>
    <dbReference type="NCBI Taxonomy" id="7048"/>
    <lineage>
        <taxon>Eukaryota</taxon>
        <taxon>Metazoa</taxon>
        <taxon>Ecdysozoa</taxon>
        <taxon>Arthropoda</taxon>
        <taxon>Hexapoda</taxon>
        <taxon>Insecta</taxon>
        <taxon>Pterygota</taxon>
        <taxon>Neoptera</taxon>
        <taxon>Endopterygota</taxon>
        <taxon>Coleoptera</taxon>
        <taxon>Polyphaga</taxon>
        <taxon>Cucujiformia</taxon>
        <taxon>Curculionidae</taxon>
        <taxon>Dryophthorinae</taxon>
        <taxon>Sitophilus</taxon>
    </lineage>
</organism>
<evidence type="ECO:0000256" key="4">
    <source>
        <dbReference type="ARBA" id="ARBA00023242"/>
    </source>
</evidence>
<dbReference type="GO" id="GO:0007129">
    <property type="term" value="P:homologous chromosome pairing at meiosis"/>
    <property type="evidence" value="ECO:0007669"/>
    <property type="project" value="TreeGrafter"/>
</dbReference>
<name>A0A6J2YQ25_SITOR</name>
<dbReference type="InterPro" id="IPR029448">
    <property type="entry name" value="FANCD2"/>
</dbReference>
<sequence length="1348" mass="153724">MELSQRNCTLSINTTQHLLSEVKDQLVKLFNEVSINVEFNTEEHYILTQEQALVVIALTKYFEGEDGQSKILSFVRNLKTICKKERYCKQFLGPTVLKKDSDTHIKIYQDSLFRLFLKVPCLQNDVINILLDILTTVGMEETEDTSYLRDILKPLRYLPIIKDGQFLTKKLLDILEISTFSSQLEILDAIPQIIPDSDCDQAARQLITLLDDNDALFGAIIDCLNALNLESDIRGQVQDRILAKLLAGQVGMSPKNFPISLQFLLSDSKLPSLVPTLFKIRNVLDNILPSRSSQEEVESNKVLILQHIHMFTLSRKAISEGWLATVSNIKSSTDHKPIDYLIMFMLHHTSEVRKHLIEGIFRKRISMGLFKIEFLEKLFEKYMSQQILRDYMPSIIEIGCCLVRSSKDSTVAKFSTRLFELLFSHAYTGVIYRSQIISSLISLTASTDSSVINTNLKLLLSLALTDAEKLKTHIVLLMQLLEKLDTLSLQNVKLVFDVLGILIWGKTSSDDSLSGFKNEIHIILRKQLTSTDRVVKHRGILSVLVIIKHMASIETEEDSDCTVNNSLSINNIPEGSSREAACLIELACNCTANSPELLGLYYDQLASILASPYIFDKYFLLWLYNIITKDFYKLFVSDVVPEPINDISFSLQYRISTDTVLTGINIASYIIIKKDNTILLLSPLFRVLRLLHLRQHNENILSLRDLLDCGIILPDVDDPELLDLEDLKRISDCLFHCANWIRELISAFVTVKDSAIQNIVIQRLQTLLEVEEKLFSFLDYIPGHHLPISYFDSSVASKQTVKTESNVKKNKTKKIKSVSVLNETSDTPVNTQKSTKLASSTKLPVSPKKKIQFRILDTDVVHLMKYPLKIDESDVSESSQTSSLNITQVKFLLNDFVTKLSLLTYHKDIGLSHLNDVNSEDLIKDCVYILPQIDKYLLIIVKHIKNLLNETDDRHDLPNLYTDEAKGIRMCFGFILQAFYLVFKWPGFQHTANIDLLKNILKAMRSDNTQTSAIRLVTGFVLRLSSFADQCLELNQAVNLVRTMDVLHKIIQPNEDLKKKISKTAELLLKKRWYNISGDIDNGRGCNENINVLVFYLLSIAGVKDILTLLETIQEQIGNLSTKEDCLHDWAAIDKRNFHVFYLGICNALLESIKFEIQALTNREHLEVWLDVFTIMADLKLIAISVKNRTNTICFLKKSIGILKVFLTHGLPILEIMLKVHPQSVIEIFRIMHSSTRYMHKLCCESKLTRDARVITYIPAFRHILESIVYRAKAAFCINNMLNMFHFGYLPNKNLQDELVLDVPTQSTNTSVEDEIDDENELFADDTNLIIDETNMDDGESCDSEVYN</sequence>
<dbReference type="OrthoDB" id="27031at2759"/>
<dbReference type="FunCoup" id="A0A6J2YQ25">
    <property type="interactions" value="1782"/>
</dbReference>
<dbReference type="GO" id="GO:0036297">
    <property type="term" value="P:interstrand cross-link repair"/>
    <property type="evidence" value="ECO:0007669"/>
    <property type="project" value="TreeGrafter"/>
</dbReference>
<evidence type="ECO:0000313" key="6">
    <source>
        <dbReference type="Proteomes" id="UP000504635"/>
    </source>
</evidence>
<evidence type="ECO:0000313" key="7">
    <source>
        <dbReference type="RefSeq" id="XP_030765389.1"/>
    </source>
</evidence>
<evidence type="ECO:0000256" key="1">
    <source>
        <dbReference type="ARBA" id="ARBA00004123"/>
    </source>
</evidence>
<keyword evidence="6" id="KW-1185">Reference proteome</keyword>
<dbReference type="Pfam" id="PF14631">
    <property type="entry name" value="FancD2"/>
    <property type="match status" value="1"/>
</dbReference>